<name>A0AAD5YDX8_9APHY</name>
<keyword evidence="3" id="KW-1185">Reference proteome</keyword>
<dbReference type="EMBL" id="JANAWD010000176">
    <property type="protein sequence ID" value="KAJ3484786.1"/>
    <property type="molecule type" value="Genomic_DNA"/>
</dbReference>
<feature type="transmembrane region" description="Helical" evidence="1">
    <location>
        <begin position="121"/>
        <end position="145"/>
    </location>
</feature>
<sequence length="237" mass="26174">MEHLFKPQPPNINAPLEALGLFCFCALWTYKSPIVALLSRVSPRPSDHQGDVMRMFFTFRIWKLTKGIPLGVMVITSVVAITSTTFGEWSVCLTTMGLGVIGDFGNQKSIRDIPYVTVAEWFVYMGIYIMLSKLYLNSLLASLAARSSLRAQIWNAHVSIPPIRSDWSPSKLEKGSMSVSGVQFDTGVTTYLEPDSSQESRAHATNLIVVAFLAFWIGCGLATLSPISTWGISIDMK</sequence>
<keyword evidence="1" id="KW-0472">Membrane</keyword>
<feature type="transmembrane region" description="Helical" evidence="1">
    <location>
        <begin position="70"/>
        <end position="101"/>
    </location>
</feature>
<proteinExistence type="predicted"/>
<comment type="caution">
    <text evidence="2">The sequence shown here is derived from an EMBL/GenBank/DDBJ whole genome shotgun (WGS) entry which is preliminary data.</text>
</comment>
<evidence type="ECO:0000313" key="2">
    <source>
        <dbReference type="EMBL" id="KAJ3484786.1"/>
    </source>
</evidence>
<organism evidence="2 3">
    <name type="scientific">Meripilus lineatus</name>
    <dbReference type="NCBI Taxonomy" id="2056292"/>
    <lineage>
        <taxon>Eukaryota</taxon>
        <taxon>Fungi</taxon>
        <taxon>Dikarya</taxon>
        <taxon>Basidiomycota</taxon>
        <taxon>Agaricomycotina</taxon>
        <taxon>Agaricomycetes</taxon>
        <taxon>Polyporales</taxon>
        <taxon>Meripilaceae</taxon>
        <taxon>Meripilus</taxon>
    </lineage>
</organism>
<gene>
    <name evidence="2" type="ORF">NLI96_g5409</name>
</gene>
<reference evidence="2" key="1">
    <citation type="submission" date="2022-07" db="EMBL/GenBank/DDBJ databases">
        <title>Genome Sequence of Physisporinus lineatus.</title>
        <authorList>
            <person name="Buettner E."/>
        </authorList>
    </citation>
    <scope>NUCLEOTIDE SEQUENCE</scope>
    <source>
        <strain evidence="2">VT162</strain>
    </source>
</reference>
<dbReference type="Proteomes" id="UP001212997">
    <property type="component" value="Unassembled WGS sequence"/>
</dbReference>
<keyword evidence="1" id="KW-1133">Transmembrane helix</keyword>
<evidence type="ECO:0000313" key="3">
    <source>
        <dbReference type="Proteomes" id="UP001212997"/>
    </source>
</evidence>
<evidence type="ECO:0000256" key="1">
    <source>
        <dbReference type="SAM" id="Phobius"/>
    </source>
</evidence>
<dbReference type="AlphaFoldDB" id="A0AAD5YDX8"/>
<keyword evidence="1" id="KW-0812">Transmembrane</keyword>
<protein>
    <submittedName>
        <fullName evidence="2">Uncharacterized protein</fullName>
    </submittedName>
</protein>
<accession>A0AAD5YDX8</accession>
<feature type="transmembrane region" description="Helical" evidence="1">
    <location>
        <begin position="207"/>
        <end position="227"/>
    </location>
</feature>